<protein>
    <recommendedName>
        <fullName evidence="4">Retrotransposon gag domain-containing protein</fullName>
    </recommendedName>
</protein>
<feature type="region of interest" description="Disordered" evidence="1">
    <location>
        <begin position="186"/>
        <end position="227"/>
    </location>
</feature>
<feature type="compositionally biased region" description="Polar residues" evidence="1">
    <location>
        <begin position="212"/>
        <end position="227"/>
    </location>
</feature>
<comment type="caution">
    <text evidence="2">The sequence shown here is derived from an EMBL/GenBank/DDBJ whole genome shotgun (WGS) entry which is preliminary data.</text>
</comment>
<dbReference type="EMBL" id="WHWC01000166">
    <property type="protein sequence ID" value="KAG8362935.1"/>
    <property type="molecule type" value="Genomic_DNA"/>
</dbReference>
<evidence type="ECO:0008006" key="4">
    <source>
        <dbReference type="Google" id="ProtNLM"/>
    </source>
</evidence>
<dbReference type="AlphaFoldDB" id="A0AAV6W7M3"/>
<accession>A0AAV6W7M3</accession>
<organism evidence="2 3">
    <name type="scientific">Buddleja alternifolia</name>
    <dbReference type="NCBI Taxonomy" id="168488"/>
    <lineage>
        <taxon>Eukaryota</taxon>
        <taxon>Viridiplantae</taxon>
        <taxon>Streptophyta</taxon>
        <taxon>Embryophyta</taxon>
        <taxon>Tracheophyta</taxon>
        <taxon>Spermatophyta</taxon>
        <taxon>Magnoliopsida</taxon>
        <taxon>eudicotyledons</taxon>
        <taxon>Gunneridae</taxon>
        <taxon>Pentapetalae</taxon>
        <taxon>asterids</taxon>
        <taxon>lamiids</taxon>
        <taxon>Lamiales</taxon>
        <taxon>Scrophulariaceae</taxon>
        <taxon>Buddlejeae</taxon>
        <taxon>Buddleja</taxon>
    </lineage>
</organism>
<gene>
    <name evidence="2" type="ORF">BUALT_BualtUnG0022100</name>
</gene>
<reference evidence="2" key="1">
    <citation type="submission" date="2019-10" db="EMBL/GenBank/DDBJ databases">
        <authorList>
            <person name="Zhang R."/>
            <person name="Pan Y."/>
            <person name="Wang J."/>
            <person name="Ma R."/>
            <person name="Yu S."/>
        </authorList>
    </citation>
    <scope>NUCLEOTIDE SEQUENCE</scope>
    <source>
        <strain evidence="2">LA-IB0</strain>
        <tissue evidence="2">Leaf</tissue>
    </source>
</reference>
<evidence type="ECO:0000256" key="1">
    <source>
        <dbReference type="SAM" id="MobiDB-lite"/>
    </source>
</evidence>
<dbReference type="Proteomes" id="UP000826271">
    <property type="component" value="Unassembled WGS sequence"/>
</dbReference>
<evidence type="ECO:0000313" key="3">
    <source>
        <dbReference type="Proteomes" id="UP000826271"/>
    </source>
</evidence>
<keyword evidence="3" id="KW-1185">Reference proteome</keyword>
<proteinExistence type="predicted"/>
<name>A0AAV6W7M3_9LAMI</name>
<sequence>MYRREQFFKVDDIPSEAKVKLAALHLEGKALQWHQIFMQTHLTRELPNWEEYVRALSDGFGVFLYDDPMVELMNLKQIVRVFGYASNSVKCQNIPFAFSKNAWVVICFLFPHIELAASTEVGGQCPLKSFKFYVTALSLKPPNLPNYPTFKFNRPIHKVKEGHQIKQSQNAAVQLRCWPQQKKPSQLPNAVVSTTEEEISSVQAPFDPTVINGPSSTRSDINKQQNN</sequence>
<evidence type="ECO:0000313" key="2">
    <source>
        <dbReference type="EMBL" id="KAG8362935.1"/>
    </source>
</evidence>